<gene>
    <name evidence="1" type="ORF">VPK24_00070</name>
</gene>
<dbReference type="Proteomes" id="UP001604335">
    <property type="component" value="Unassembled WGS sequence"/>
</dbReference>
<dbReference type="EMBL" id="JAZAQF010000001">
    <property type="protein sequence ID" value="MFG3816015.1"/>
    <property type="molecule type" value="Genomic_DNA"/>
</dbReference>
<dbReference type="Gene3D" id="1.10.3680.10">
    <property type="entry name" value="TerB-like"/>
    <property type="match status" value="1"/>
</dbReference>
<dbReference type="RefSeq" id="WP_393009617.1">
    <property type="nucleotide sequence ID" value="NZ_JAZAQF010000001.1"/>
</dbReference>
<accession>A0ABW7C461</accession>
<reference evidence="2" key="1">
    <citation type="journal article" date="2024" name="Algal Res.">
        <title>Biochemical, toxicological and genomic investigation of a high-biomass producing Limnothrix strain isolated from Italian shallow drinking water reservoir.</title>
        <authorList>
            <person name="Simonazzi M."/>
            <person name="Shishido T.K."/>
            <person name="Delbaje E."/>
            <person name="Wahlsten M."/>
            <person name="Fewer D.P."/>
            <person name="Sivonen K."/>
            <person name="Pezzolesi L."/>
            <person name="Pistocchi R."/>
        </authorList>
    </citation>
    <scope>NUCLEOTIDE SEQUENCE [LARGE SCALE GENOMIC DNA]</scope>
    <source>
        <strain evidence="2">LRLZ20PSL1</strain>
    </source>
</reference>
<evidence type="ECO:0000313" key="2">
    <source>
        <dbReference type="Proteomes" id="UP001604335"/>
    </source>
</evidence>
<dbReference type="CDD" id="cd07177">
    <property type="entry name" value="terB_like"/>
    <property type="match status" value="1"/>
</dbReference>
<sequence length="160" mass="17594">MLKPPPPPPIAPKQMNLLRVVAAMAWADGHLADEEIEVMLDRFSQLFARDGQQSIELKQDLREYLVQNLPLAEIVPKLTSDADKELALELAYETIASSARTPDEAVINAEESAAYGELVRLLALSPDVVKRIESNSNQAGASKQDLIEFLAQKLAETDLS</sequence>
<dbReference type="SUPFAM" id="SSF158682">
    <property type="entry name" value="TerB-like"/>
    <property type="match status" value="1"/>
</dbReference>
<dbReference type="InterPro" id="IPR029024">
    <property type="entry name" value="TerB-like"/>
</dbReference>
<proteinExistence type="predicted"/>
<keyword evidence="2" id="KW-1185">Reference proteome</keyword>
<organism evidence="1 2">
    <name type="scientific">Limnothrix redekei LRLZ20PSL1</name>
    <dbReference type="NCBI Taxonomy" id="3112953"/>
    <lineage>
        <taxon>Bacteria</taxon>
        <taxon>Bacillati</taxon>
        <taxon>Cyanobacteriota</taxon>
        <taxon>Cyanophyceae</taxon>
        <taxon>Pseudanabaenales</taxon>
        <taxon>Pseudanabaenaceae</taxon>
        <taxon>Limnothrix</taxon>
    </lineage>
</organism>
<protein>
    <submittedName>
        <fullName evidence="1">TerB family tellurite resistance protein</fullName>
    </submittedName>
</protein>
<comment type="caution">
    <text evidence="1">The sequence shown here is derived from an EMBL/GenBank/DDBJ whole genome shotgun (WGS) entry which is preliminary data.</text>
</comment>
<name>A0ABW7C461_9CYAN</name>
<evidence type="ECO:0000313" key="1">
    <source>
        <dbReference type="EMBL" id="MFG3816015.1"/>
    </source>
</evidence>